<gene>
    <name evidence="2" type="ORF">IAB08_10315</name>
</gene>
<reference evidence="2" key="2">
    <citation type="journal article" date="2021" name="PeerJ">
        <title>Extensive microbial diversity within the chicken gut microbiome revealed by metagenomics and culture.</title>
        <authorList>
            <person name="Gilroy R."/>
            <person name="Ravi A."/>
            <person name="Getino M."/>
            <person name="Pursley I."/>
            <person name="Horton D.L."/>
            <person name="Alikhan N.F."/>
            <person name="Baker D."/>
            <person name="Gharbi K."/>
            <person name="Hall N."/>
            <person name="Watson M."/>
            <person name="Adriaenssens E.M."/>
            <person name="Foster-Nyarko E."/>
            <person name="Jarju S."/>
            <person name="Secka A."/>
            <person name="Antonio M."/>
            <person name="Oren A."/>
            <person name="Chaudhuri R.R."/>
            <person name="La Ragione R."/>
            <person name="Hildebrand F."/>
            <person name="Pallen M.J."/>
        </authorList>
    </citation>
    <scope>NUCLEOTIDE SEQUENCE</scope>
    <source>
        <strain evidence="2">2889</strain>
    </source>
</reference>
<accession>A0A9D9DWC4</accession>
<dbReference type="PANTHER" id="PTHR42828:SF3">
    <property type="entry name" value="THREONYLCARBAMOYL-AMP SYNTHASE"/>
    <property type="match status" value="1"/>
</dbReference>
<evidence type="ECO:0000313" key="2">
    <source>
        <dbReference type="EMBL" id="MBO8433666.1"/>
    </source>
</evidence>
<dbReference type="PANTHER" id="PTHR42828">
    <property type="entry name" value="DHBP SYNTHASE RIBB-LIKE ALPHA/BETA DOMAIN-CONTAINING PROTEIN"/>
    <property type="match status" value="1"/>
</dbReference>
<dbReference type="Pfam" id="PF01300">
    <property type="entry name" value="Sua5_yciO_yrdC"/>
    <property type="match status" value="1"/>
</dbReference>
<sequence length="202" mass="22693">MLLKTYGQGLQAKQIDHIVECLRHGGIIIYPTDTVYGMGTGLSNIKSINRLAQIKYKRKEDLNYTIICHDLSRLSHYTAPISNPLFRFIKTHIPGPFTFILNANNEIPKIFQSKKKTIGIRVPDNPIVRQIVEALGEPLLNTSIDAPEDETEYITDPEAIHQRYGKWVDLVIDGGMGNVGYSTVVDCTQEEISIIRQGIGEL</sequence>
<dbReference type="EMBL" id="JADIMZ010000162">
    <property type="protein sequence ID" value="MBO8433666.1"/>
    <property type="molecule type" value="Genomic_DNA"/>
</dbReference>
<dbReference type="GO" id="GO:0003725">
    <property type="term" value="F:double-stranded RNA binding"/>
    <property type="evidence" value="ECO:0007669"/>
    <property type="project" value="InterPro"/>
</dbReference>
<feature type="domain" description="YrdC-like" evidence="1">
    <location>
        <begin position="12"/>
        <end position="200"/>
    </location>
</feature>
<dbReference type="InterPro" id="IPR006070">
    <property type="entry name" value="Sua5-like_dom"/>
</dbReference>
<dbReference type="Proteomes" id="UP000823612">
    <property type="component" value="Unassembled WGS sequence"/>
</dbReference>
<organism evidence="2 3">
    <name type="scientific">Candidatus Pullibacteroides excrementavium</name>
    <dbReference type="NCBI Taxonomy" id="2840905"/>
    <lineage>
        <taxon>Bacteria</taxon>
        <taxon>Pseudomonadati</taxon>
        <taxon>Bacteroidota</taxon>
        <taxon>Bacteroidia</taxon>
        <taxon>Bacteroidales</taxon>
        <taxon>Candidatus Pullibacteroides</taxon>
    </lineage>
</organism>
<protein>
    <submittedName>
        <fullName evidence="2">Threonylcarbamoyl-AMP synthase</fullName>
    </submittedName>
</protein>
<evidence type="ECO:0000259" key="1">
    <source>
        <dbReference type="PROSITE" id="PS51163"/>
    </source>
</evidence>
<comment type="caution">
    <text evidence="2">The sequence shown here is derived from an EMBL/GenBank/DDBJ whole genome shotgun (WGS) entry which is preliminary data.</text>
</comment>
<dbReference type="AlphaFoldDB" id="A0A9D9DWC4"/>
<dbReference type="NCBIfam" id="TIGR00057">
    <property type="entry name" value="L-threonylcarbamoyladenylate synthase"/>
    <property type="match status" value="1"/>
</dbReference>
<proteinExistence type="predicted"/>
<dbReference type="InterPro" id="IPR052532">
    <property type="entry name" value="SUA5_domain"/>
</dbReference>
<dbReference type="InterPro" id="IPR017945">
    <property type="entry name" value="DHBP_synth_RibB-like_a/b_dom"/>
</dbReference>
<reference evidence="2" key="1">
    <citation type="submission" date="2020-10" db="EMBL/GenBank/DDBJ databases">
        <authorList>
            <person name="Gilroy R."/>
        </authorList>
    </citation>
    <scope>NUCLEOTIDE SEQUENCE</scope>
    <source>
        <strain evidence="2">2889</strain>
    </source>
</reference>
<dbReference type="PROSITE" id="PS51163">
    <property type="entry name" value="YRDC"/>
    <property type="match status" value="1"/>
</dbReference>
<evidence type="ECO:0000313" key="3">
    <source>
        <dbReference type="Proteomes" id="UP000823612"/>
    </source>
</evidence>
<name>A0A9D9DWC4_9BACT</name>
<dbReference type="Gene3D" id="3.90.870.10">
    <property type="entry name" value="DHBP synthase"/>
    <property type="match status" value="1"/>
</dbReference>
<dbReference type="SUPFAM" id="SSF55821">
    <property type="entry name" value="YrdC/RibB"/>
    <property type="match status" value="1"/>
</dbReference>